<keyword evidence="3" id="KW-0813">Transport</keyword>
<keyword evidence="5 7" id="KW-1133">Transmembrane helix</keyword>
<dbReference type="InterPro" id="IPR002259">
    <property type="entry name" value="Eqnu_transpt"/>
</dbReference>
<evidence type="ECO:0000256" key="4">
    <source>
        <dbReference type="ARBA" id="ARBA00022692"/>
    </source>
</evidence>
<dbReference type="GO" id="GO:0005886">
    <property type="term" value="C:plasma membrane"/>
    <property type="evidence" value="ECO:0000318"/>
    <property type="project" value="GO_Central"/>
</dbReference>
<feature type="transmembrane region" description="Helical" evidence="7">
    <location>
        <begin position="355"/>
        <end position="377"/>
    </location>
</feature>
<feature type="transmembrane region" description="Helical" evidence="7">
    <location>
        <begin position="294"/>
        <end position="317"/>
    </location>
</feature>
<name>A0A0K9NS12_ZOSMR</name>
<keyword evidence="9" id="KW-1185">Reference proteome</keyword>
<gene>
    <name evidence="8" type="ORF">ZOSMA_72G00240</name>
</gene>
<feature type="transmembrane region" description="Helical" evidence="7">
    <location>
        <begin position="329"/>
        <end position="349"/>
    </location>
</feature>
<evidence type="ECO:0000313" key="9">
    <source>
        <dbReference type="Proteomes" id="UP000036987"/>
    </source>
</evidence>
<keyword evidence="4 7" id="KW-0812">Transmembrane</keyword>
<evidence type="ECO:0000256" key="3">
    <source>
        <dbReference type="ARBA" id="ARBA00022448"/>
    </source>
</evidence>
<feature type="transmembrane region" description="Helical" evidence="7">
    <location>
        <begin position="66"/>
        <end position="86"/>
    </location>
</feature>
<comment type="similarity">
    <text evidence="2">Belongs to the SLC29A/ENT transporter (TC 2.A.57) family.</text>
</comment>
<feature type="transmembrane region" description="Helical" evidence="7">
    <location>
        <begin position="198"/>
        <end position="217"/>
    </location>
</feature>
<comment type="caution">
    <text evidence="8">The sequence shown here is derived from an EMBL/GenBank/DDBJ whole genome shotgun (WGS) entry which is preliminary data.</text>
</comment>
<dbReference type="Proteomes" id="UP000036987">
    <property type="component" value="Unassembled WGS sequence"/>
</dbReference>
<dbReference type="GO" id="GO:0005337">
    <property type="term" value="F:nucleoside transmembrane transporter activity"/>
    <property type="evidence" value="ECO:0000318"/>
    <property type="project" value="GO_Central"/>
</dbReference>
<feature type="transmembrane region" description="Helical" evidence="7">
    <location>
        <begin position="262"/>
        <end position="282"/>
    </location>
</feature>
<keyword evidence="6 7" id="KW-0472">Membrane</keyword>
<dbReference type="AlphaFoldDB" id="A0A0K9NS12"/>
<evidence type="ECO:0000313" key="8">
    <source>
        <dbReference type="EMBL" id="KMZ58862.1"/>
    </source>
</evidence>
<protein>
    <submittedName>
        <fullName evidence="8">Equilibrative nucleoside transporter 1</fullName>
    </submittedName>
</protein>
<dbReference type="PANTHER" id="PTHR10332">
    <property type="entry name" value="EQUILIBRATIVE NUCLEOSIDE TRANSPORTER"/>
    <property type="match status" value="1"/>
</dbReference>
<evidence type="ECO:0000256" key="7">
    <source>
        <dbReference type="SAM" id="Phobius"/>
    </source>
</evidence>
<dbReference type="OMA" id="KIMFINS"/>
<accession>A0A0K9NS12</accession>
<feature type="transmembrane region" description="Helical" evidence="7">
    <location>
        <begin position="389"/>
        <end position="412"/>
    </location>
</feature>
<sequence>MKVFADEEELLLSRKPHSVAQPADPFHFAYFVYFILGAGFLIPWNAYLTAVDYFTYLYPSIPIDRIFSIVNMSCFLISLIIIITLFHNSSASLRINTGLVLFILSLLITPMVDWVFVKGRQGVYFGYDITVGAVFISSVANSLVQGGIIGSSGEMPEIYMQAVCSGTGASGVLISILRIITKSIYPQDADGLRKSAKLYFAVSIIVMITCIFCYNIADRIPIVRHYKEIKKEVVKMETKEKGFITLSAWRSTLWEILCRIKWFGFGIFMIYMVTFSIFPGYITEDVHSDYLKDWYPIILITAYNVFDLIGKVLPAVYPIDNENVAVGASVGRLLFFPLYLGCIHVPGFFRSEIPVTFLTCLLGLTNGYLTTVLLTLAPKSVPIQHAETAGISTVLFLGFGLVSGSIVSWLWII</sequence>
<evidence type="ECO:0000256" key="5">
    <source>
        <dbReference type="ARBA" id="ARBA00022989"/>
    </source>
</evidence>
<feature type="transmembrane region" description="Helical" evidence="7">
    <location>
        <begin position="98"/>
        <end position="117"/>
    </location>
</feature>
<dbReference type="PIRSF" id="PIRSF016379">
    <property type="entry name" value="ENT"/>
    <property type="match status" value="1"/>
</dbReference>
<evidence type="ECO:0000256" key="6">
    <source>
        <dbReference type="ARBA" id="ARBA00023136"/>
    </source>
</evidence>
<dbReference type="OrthoDB" id="1856718at2759"/>
<evidence type="ECO:0000256" key="2">
    <source>
        <dbReference type="ARBA" id="ARBA00007965"/>
    </source>
</evidence>
<feature type="transmembrane region" description="Helical" evidence="7">
    <location>
        <begin position="28"/>
        <end position="46"/>
    </location>
</feature>
<dbReference type="EMBL" id="LFYR01001858">
    <property type="protein sequence ID" value="KMZ58862.1"/>
    <property type="molecule type" value="Genomic_DNA"/>
</dbReference>
<comment type="subcellular location">
    <subcellularLocation>
        <location evidence="1">Membrane</location>
        <topology evidence="1">Multi-pass membrane protein</topology>
    </subcellularLocation>
</comment>
<dbReference type="Pfam" id="PF01733">
    <property type="entry name" value="Nucleoside_tran"/>
    <property type="match status" value="1"/>
</dbReference>
<feature type="transmembrane region" description="Helical" evidence="7">
    <location>
        <begin position="123"/>
        <end position="146"/>
    </location>
</feature>
<feature type="transmembrane region" description="Helical" evidence="7">
    <location>
        <begin position="158"/>
        <end position="178"/>
    </location>
</feature>
<organism evidence="8 9">
    <name type="scientific">Zostera marina</name>
    <name type="common">Eelgrass</name>
    <dbReference type="NCBI Taxonomy" id="29655"/>
    <lineage>
        <taxon>Eukaryota</taxon>
        <taxon>Viridiplantae</taxon>
        <taxon>Streptophyta</taxon>
        <taxon>Embryophyta</taxon>
        <taxon>Tracheophyta</taxon>
        <taxon>Spermatophyta</taxon>
        <taxon>Magnoliopsida</taxon>
        <taxon>Liliopsida</taxon>
        <taxon>Zosteraceae</taxon>
        <taxon>Zostera</taxon>
    </lineage>
</organism>
<dbReference type="PANTHER" id="PTHR10332:SF10">
    <property type="entry name" value="EQUILIBRATIVE NUCLEOSIDE TRANSPORTER 4"/>
    <property type="match status" value="1"/>
</dbReference>
<evidence type="ECO:0000256" key="1">
    <source>
        <dbReference type="ARBA" id="ARBA00004141"/>
    </source>
</evidence>
<proteinExistence type="inferred from homology"/>
<reference evidence="9" key="1">
    <citation type="journal article" date="2016" name="Nature">
        <title>The genome of the seagrass Zostera marina reveals angiosperm adaptation to the sea.</title>
        <authorList>
            <person name="Olsen J.L."/>
            <person name="Rouze P."/>
            <person name="Verhelst B."/>
            <person name="Lin Y.-C."/>
            <person name="Bayer T."/>
            <person name="Collen J."/>
            <person name="Dattolo E."/>
            <person name="De Paoli E."/>
            <person name="Dittami S."/>
            <person name="Maumus F."/>
            <person name="Michel G."/>
            <person name="Kersting A."/>
            <person name="Lauritano C."/>
            <person name="Lohaus R."/>
            <person name="Toepel M."/>
            <person name="Tonon T."/>
            <person name="Vanneste K."/>
            <person name="Amirebrahimi M."/>
            <person name="Brakel J."/>
            <person name="Bostroem C."/>
            <person name="Chovatia M."/>
            <person name="Grimwood J."/>
            <person name="Jenkins J.W."/>
            <person name="Jueterbock A."/>
            <person name="Mraz A."/>
            <person name="Stam W.T."/>
            <person name="Tice H."/>
            <person name="Bornberg-Bauer E."/>
            <person name="Green P.J."/>
            <person name="Pearson G.A."/>
            <person name="Procaccini G."/>
            <person name="Duarte C.M."/>
            <person name="Schmutz J."/>
            <person name="Reusch T.B.H."/>
            <person name="Van de Peer Y."/>
        </authorList>
    </citation>
    <scope>NUCLEOTIDE SEQUENCE [LARGE SCALE GENOMIC DNA]</scope>
    <source>
        <strain evidence="9">cv. Finnish</strain>
    </source>
</reference>